<proteinExistence type="predicted"/>
<protein>
    <submittedName>
        <fullName evidence="1">Uncharacterized protein</fullName>
    </submittedName>
</protein>
<evidence type="ECO:0000313" key="1">
    <source>
        <dbReference type="EMBL" id="GEC10217.1"/>
    </source>
</evidence>
<sequence>MHTDRHLPGAGLQILHLADPPHLRREARRLVPSGRAWRSFPSGREKVWQSPHYSLPGRMIRIDDIEVVRVRDLDVLHLIATFQGGGDVRVALGGWNPLSASPWTTS</sequence>
<dbReference type="EMBL" id="BJND01000097">
    <property type="protein sequence ID" value="GEC10217.1"/>
    <property type="molecule type" value="Genomic_DNA"/>
</dbReference>
<organism evidence="1 2">
    <name type="scientific">Streptomyces spinoverrucosus</name>
    <dbReference type="NCBI Taxonomy" id="284043"/>
    <lineage>
        <taxon>Bacteria</taxon>
        <taxon>Bacillati</taxon>
        <taxon>Actinomycetota</taxon>
        <taxon>Actinomycetes</taxon>
        <taxon>Kitasatosporales</taxon>
        <taxon>Streptomycetaceae</taxon>
        <taxon>Streptomyces</taxon>
    </lineage>
</organism>
<keyword evidence="2" id="KW-1185">Reference proteome</keyword>
<dbReference type="Proteomes" id="UP000317881">
    <property type="component" value="Unassembled WGS sequence"/>
</dbReference>
<comment type="caution">
    <text evidence="1">The sequence shown here is derived from an EMBL/GenBank/DDBJ whole genome shotgun (WGS) entry which is preliminary data.</text>
</comment>
<gene>
    <name evidence="1" type="ORF">SSP24_78720</name>
</gene>
<accession>A0A4Y3VTQ3</accession>
<evidence type="ECO:0000313" key="2">
    <source>
        <dbReference type="Proteomes" id="UP000317881"/>
    </source>
</evidence>
<reference evidence="1 2" key="1">
    <citation type="submission" date="2019-06" db="EMBL/GenBank/DDBJ databases">
        <title>Whole genome shotgun sequence of Streptomyces spinoverrucosus NBRC 14228.</title>
        <authorList>
            <person name="Hosoyama A."/>
            <person name="Uohara A."/>
            <person name="Ohji S."/>
            <person name="Ichikawa N."/>
        </authorList>
    </citation>
    <scope>NUCLEOTIDE SEQUENCE [LARGE SCALE GENOMIC DNA]</scope>
    <source>
        <strain evidence="1 2">NBRC 14228</strain>
    </source>
</reference>
<dbReference type="AlphaFoldDB" id="A0A4Y3VTQ3"/>
<name>A0A4Y3VTQ3_9ACTN</name>